<keyword evidence="1" id="KW-0813">Transport</keyword>
<protein>
    <submittedName>
        <fullName evidence="10">Carbohydrate-binding protein</fullName>
    </submittedName>
</protein>
<dbReference type="PROSITE" id="PS50093">
    <property type="entry name" value="PKD"/>
    <property type="match status" value="1"/>
</dbReference>
<dbReference type="InterPro" id="IPR029010">
    <property type="entry name" value="ThuA-like"/>
</dbReference>
<dbReference type="CDD" id="cd04084">
    <property type="entry name" value="CBM6_xylanase-like"/>
    <property type="match status" value="1"/>
</dbReference>
<feature type="compositionally biased region" description="Polar residues" evidence="7">
    <location>
        <begin position="418"/>
        <end position="431"/>
    </location>
</feature>
<dbReference type="Pfam" id="PF07995">
    <property type="entry name" value="GSDH"/>
    <property type="match status" value="1"/>
</dbReference>
<reference evidence="10 11" key="1">
    <citation type="submission" date="2018-11" db="EMBL/GenBank/DDBJ databases">
        <authorList>
            <person name="Zhou Z."/>
            <person name="Wang G."/>
        </authorList>
    </citation>
    <scope>NUCLEOTIDE SEQUENCE [LARGE SCALE GENOMIC DNA]</scope>
    <source>
        <strain evidence="10 11">KCTC42998</strain>
    </source>
</reference>
<evidence type="ECO:0000313" key="11">
    <source>
        <dbReference type="Proteomes" id="UP000274271"/>
    </source>
</evidence>
<dbReference type="InterPro" id="IPR036909">
    <property type="entry name" value="Cyt_c-like_dom_sf"/>
</dbReference>
<evidence type="ECO:0000256" key="7">
    <source>
        <dbReference type="SAM" id="MobiDB-lite"/>
    </source>
</evidence>
<dbReference type="Gene3D" id="2.60.40.10">
    <property type="entry name" value="Immunoglobulins"/>
    <property type="match status" value="1"/>
</dbReference>
<dbReference type="Gene3D" id="2.120.10.30">
    <property type="entry name" value="TolB, C-terminal domain"/>
    <property type="match status" value="1"/>
</dbReference>
<feature type="domain" description="Cytochrome c" evidence="9">
    <location>
        <begin position="884"/>
        <end position="969"/>
    </location>
</feature>
<dbReference type="GO" id="GO:0009055">
    <property type="term" value="F:electron transfer activity"/>
    <property type="evidence" value="ECO:0007669"/>
    <property type="project" value="InterPro"/>
</dbReference>
<keyword evidence="3 6" id="KW-0479">Metal-binding</keyword>
<comment type="caution">
    <text evidence="10">The sequence shown here is derived from an EMBL/GenBank/DDBJ whole genome shotgun (WGS) entry which is preliminary data.</text>
</comment>
<dbReference type="SUPFAM" id="SSF52317">
    <property type="entry name" value="Class I glutamine amidotransferase-like"/>
    <property type="match status" value="1"/>
</dbReference>
<dbReference type="InterPro" id="IPR005084">
    <property type="entry name" value="CBM6"/>
</dbReference>
<dbReference type="SUPFAM" id="SSF46626">
    <property type="entry name" value="Cytochrome c"/>
    <property type="match status" value="1"/>
</dbReference>
<dbReference type="Pfam" id="PF03422">
    <property type="entry name" value="CBM_6"/>
    <property type="match status" value="1"/>
</dbReference>
<dbReference type="InterPro" id="IPR002324">
    <property type="entry name" value="Cyt_c_ID"/>
</dbReference>
<evidence type="ECO:0000259" key="8">
    <source>
        <dbReference type="PROSITE" id="PS50093"/>
    </source>
</evidence>
<dbReference type="SMART" id="SM00089">
    <property type="entry name" value="PKD"/>
    <property type="match status" value="1"/>
</dbReference>
<keyword evidence="5 6" id="KW-0408">Iron</keyword>
<dbReference type="OrthoDB" id="9816308at2"/>
<dbReference type="CDD" id="cd00146">
    <property type="entry name" value="PKD"/>
    <property type="match status" value="1"/>
</dbReference>
<keyword evidence="11" id="KW-1185">Reference proteome</keyword>
<evidence type="ECO:0000313" key="10">
    <source>
        <dbReference type="EMBL" id="RRB15120.1"/>
    </source>
</evidence>
<comment type="PTM">
    <text evidence="6">Binds 1 heme c group covalently per subunit.</text>
</comment>
<dbReference type="InterPro" id="IPR013783">
    <property type="entry name" value="Ig-like_fold"/>
</dbReference>
<dbReference type="PANTHER" id="PTHR40469">
    <property type="entry name" value="SECRETED GLYCOSYL HYDROLASE"/>
    <property type="match status" value="1"/>
</dbReference>
<dbReference type="PRINTS" id="PR00606">
    <property type="entry name" value="CYTCHROMECID"/>
</dbReference>
<proteinExistence type="predicted"/>
<dbReference type="AlphaFoldDB" id="A0A3P1CPI7"/>
<evidence type="ECO:0000256" key="4">
    <source>
        <dbReference type="ARBA" id="ARBA00022982"/>
    </source>
</evidence>
<feature type="binding site" description="covalent" evidence="6">
    <location>
        <position position="902"/>
    </location>
    <ligand>
        <name>heme c</name>
        <dbReference type="ChEBI" id="CHEBI:61717"/>
    </ligand>
</feature>
<accession>A0A3P1CPI7</accession>
<evidence type="ECO:0000256" key="5">
    <source>
        <dbReference type="ARBA" id="ARBA00023004"/>
    </source>
</evidence>
<dbReference type="InterPro" id="IPR029062">
    <property type="entry name" value="Class_I_gatase-like"/>
</dbReference>
<dbReference type="InterPro" id="IPR011041">
    <property type="entry name" value="Quinoprot_gluc/sorb_DH_b-prop"/>
</dbReference>
<dbReference type="PROSITE" id="PS51007">
    <property type="entry name" value="CYTC"/>
    <property type="match status" value="1"/>
</dbReference>
<sequence>MKPLFPNSLRWLFVSAVVGLVATGLWSYAVVKDPPRILVFSKTVLFRHTSIGAGQKALVLLGKERGFAVDTTEDAGRFNEENLKRYRAVVFLCTTGDVLNSQQQNAFERYIQAGGGYFGIHSATDTEYDWPWYNQLAGAWFANHPMPNNVQKGTFVVVDKNNPATSFLPERWEREDEFYSFKNISPALHVLLTIDEKTYQGGTNGDNHPMAWYQEFDGGRSFYTAGGHTEATFSEPLFLRHLGAGLHYAMGGDSPKPLDYTKAKTKRLPEENRYSKVVLGEKLDEPMELTVLPDNRVLFVERRGNVKLYSPSTGKINVIAHIPVNNKVTDKEGKVGEDEGGLLSLTKDPDFSKNHWIYLYYSPEGKEAKNILARYELKGDELVMSSKKVILEVATQREISGHAGGSLAFDAHGNLYLSTGDNINPQQSNGYSPADERPGRSPFDAQMTSANTNDLRGKILRIHPEADGSYTIPEGNLFPKGTPNREAARTRPEIYTMGHRNPFRISIDSKTGFLYWGDIGPDASQPGEKRGPAGQDEIGQARKAGNYGWPYFVGDNKPYYKYDFATGQSGELYDPAKPVNNSVNNTGLKQLPPAQKAFIWYPYAESSEFPLVGAGGRSAMAGPVFYRDQFSRAKRPFPDYYDGKLFVYEWMRGWLMAVSLDKDGHYASMERVMPSYKFSNPVDIEFGPEGDLYMLEYGSGWFTQNDDARLVRIEYNGGNRKPLVQVATSKKGGSVPFKARLSSAGTKDFDNDALTYVWTVSARAGGAVRTFPVANPTVTFDKPGVYKATLTVTDAKGGSSSRSVEIMAGNEEPVLTFETKNSNQTFFFPGQPFAYEVKVQDQEDGSLANGKIKPGEVAVTVDYLAEGYDLAAIAQGHRSADASAQVVKGIKLMEANDCKACHSMEKKSVGPAYQQVALKYKGETGAAERLAKKVIAGGSGVWGDVAMSAHPQLAQADAQEMVSYILSLAEKKQAAPSLPVKGSYTMTLPKDDKGEGRYLIRAAYRDKGGPGIPAITAEKTLVLRSAKIPAGKADKIEGVMKYGTVIIASVKNASIGFSSIDLTGIEQIKFTASAPKSQLNAAGGHIEVRLDDPTGKLVGETAFISPGEGAGITSMPPPVVAKLSGATGVHDVYLVFKNDKVPAGQALFVVIDLEFQTNQSVETDSKPASAPLSSGPAQDLEAFAGKYKMSGLPFEYIEIIPKEGRLSMKAGDKEAELTPGPGADEFKGGNGSVFRFSRGADKKVTSLTLEVQGMSFKGDK</sequence>
<feature type="binding site" description="covalent" evidence="6">
    <location>
        <position position="898"/>
    </location>
    <ligand>
        <name>heme c</name>
        <dbReference type="ChEBI" id="CHEBI:61717"/>
    </ligand>
</feature>
<dbReference type="PANTHER" id="PTHR40469:SF2">
    <property type="entry name" value="GALACTOSE-BINDING DOMAIN-LIKE SUPERFAMILY PROTEIN"/>
    <property type="match status" value="1"/>
</dbReference>
<evidence type="ECO:0000256" key="6">
    <source>
        <dbReference type="PIRSR" id="PIRSR602324-1"/>
    </source>
</evidence>
<dbReference type="InterPro" id="IPR022409">
    <property type="entry name" value="PKD/Chitinase_dom"/>
</dbReference>
<dbReference type="Pfam" id="PF06283">
    <property type="entry name" value="ThuA"/>
    <property type="match status" value="1"/>
</dbReference>
<dbReference type="Gene3D" id="1.10.760.10">
    <property type="entry name" value="Cytochrome c-like domain"/>
    <property type="match status" value="1"/>
</dbReference>
<dbReference type="SUPFAM" id="SSF50952">
    <property type="entry name" value="Soluble quinoprotein glucose dehydrogenase"/>
    <property type="match status" value="1"/>
</dbReference>
<feature type="domain" description="PKD" evidence="8">
    <location>
        <begin position="722"/>
        <end position="806"/>
    </location>
</feature>
<dbReference type="GO" id="GO:0020037">
    <property type="term" value="F:heme binding"/>
    <property type="evidence" value="ECO:0007669"/>
    <property type="project" value="InterPro"/>
</dbReference>
<organism evidence="10 11">
    <name type="scientific">Larkinella knui</name>
    <dbReference type="NCBI Taxonomy" id="2025310"/>
    <lineage>
        <taxon>Bacteria</taxon>
        <taxon>Pseudomonadati</taxon>
        <taxon>Bacteroidota</taxon>
        <taxon>Cytophagia</taxon>
        <taxon>Cytophagales</taxon>
        <taxon>Spirosomataceae</taxon>
        <taxon>Larkinella</taxon>
    </lineage>
</organism>
<dbReference type="GO" id="GO:0030246">
    <property type="term" value="F:carbohydrate binding"/>
    <property type="evidence" value="ECO:0007669"/>
    <property type="project" value="InterPro"/>
</dbReference>
<dbReference type="InterPro" id="IPR035986">
    <property type="entry name" value="PKD_dom_sf"/>
</dbReference>
<dbReference type="InterPro" id="IPR012938">
    <property type="entry name" value="Glc/Sorbosone_DH"/>
</dbReference>
<gene>
    <name evidence="10" type="ORF">EHT87_11245</name>
</gene>
<evidence type="ECO:0000259" key="9">
    <source>
        <dbReference type="PROSITE" id="PS51007"/>
    </source>
</evidence>
<dbReference type="Pfam" id="PF18911">
    <property type="entry name" value="PKD_4"/>
    <property type="match status" value="1"/>
</dbReference>
<feature type="region of interest" description="Disordered" evidence="7">
    <location>
        <begin position="418"/>
        <end position="442"/>
    </location>
</feature>
<dbReference type="Pfam" id="PF00034">
    <property type="entry name" value="Cytochrom_C"/>
    <property type="match status" value="1"/>
</dbReference>
<dbReference type="InterPro" id="IPR000601">
    <property type="entry name" value="PKD_dom"/>
</dbReference>
<keyword evidence="4" id="KW-0249">Electron transport</keyword>
<dbReference type="GO" id="GO:0005506">
    <property type="term" value="F:iron ion binding"/>
    <property type="evidence" value="ECO:0007669"/>
    <property type="project" value="InterPro"/>
</dbReference>
<dbReference type="RefSeq" id="WP_124906724.1">
    <property type="nucleotide sequence ID" value="NZ_RQJP01000002.1"/>
</dbReference>
<evidence type="ECO:0000256" key="1">
    <source>
        <dbReference type="ARBA" id="ARBA00022448"/>
    </source>
</evidence>
<evidence type="ECO:0000256" key="3">
    <source>
        <dbReference type="ARBA" id="ARBA00022723"/>
    </source>
</evidence>
<feature type="binding site" description="covalent" evidence="6">
    <location>
        <position position="947"/>
    </location>
    <ligand>
        <name>heme c</name>
        <dbReference type="ChEBI" id="CHEBI:61717"/>
    </ligand>
</feature>
<dbReference type="InterPro" id="IPR011042">
    <property type="entry name" value="6-blade_b-propeller_TolB-like"/>
</dbReference>
<dbReference type="EMBL" id="RQJP01000002">
    <property type="protein sequence ID" value="RRB15120.1"/>
    <property type="molecule type" value="Genomic_DNA"/>
</dbReference>
<dbReference type="SUPFAM" id="SSF49299">
    <property type="entry name" value="PKD domain"/>
    <property type="match status" value="1"/>
</dbReference>
<dbReference type="Proteomes" id="UP000274271">
    <property type="component" value="Unassembled WGS sequence"/>
</dbReference>
<dbReference type="InterPro" id="IPR009056">
    <property type="entry name" value="Cyt_c-like_dom"/>
</dbReference>
<dbReference type="Gene3D" id="2.60.120.260">
    <property type="entry name" value="Galactose-binding domain-like"/>
    <property type="match status" value="1"/>
</dbReference>
<name>A0A3P1CPI7_9BACT</name>
<keyword evidence="2 6" id="KW-0349">Heme</keyword>
<evidence type="ECO:0000256" key="2">
    <source>
        <dbReference type="ARBA" id="ARBA00022617"/>
    </source>
</evidence>
<dbReference type="Gene3D" id="3.40.50.880">
    <property type="match status" value="1"/>
</dbReference>